<keyword evidence="3" id="KW-1185">Reference proteome</keyword>
<evidence type="ECO:0000313" key="3">
    <source>
        <dbReference type="Proteomes" id="UP000185612"/>
    </source>
</evidence>
<organism evidence="2 3">
    <name type="scientific">Buchananella hordeovulneris</name>
    <dbReference type="NCBI Taxonomy" id="52770"/>
    <lineage>
        <taxon>Bacteria</taxon>
        <taxon>Bacillati</taxon>
        <taxon>Actinomycetota</taxon>
        <taxon>Actinomycetes</taxon>
        <taxon>Actinomycetales</taxon>
        <taxon>Actinomycetaceae</taxon>
        <taxon>Buchananella</taxon>
    </lineage>
</organism>
<dbReference type="STRING" id="52770.BSZ40_02975"/>
<reference evidence="3" key="1">
    <citation type="submission" date="2016-12" db="EMBL/GenBank/DDBJ databases">
        <authorList>
            <person name="Meng X."/>
        </authorList>
    </citation>
    <scope>NUCLEOTIDE SEQUENCE [LARGE SCALE GENOMIC DNA]</scope>
    <source>
        <strain evidence="3">DSM 20732</strain>
    </source>
</reference>
<dbReference type="SUPFAM" id="SSF52540">
    <property type="entry name" value="P-loop containing nucleoside triphosphate hydrolases"/>
    <property type="match status" value="1"/>
</dbReference>
<feature type="compositionally biased region" description="Low complexity" evidence="1">
    <location>
        <begin position="28"/>
        <end position="49"/>
    </location>
</feature>
<dbReference type="InParanoid" id="A0A1Q5PY75"/>
<sequence length="677" mass="71395">MVPARWRLVADSKRGGKVTKEPEETDVPAASGAEPSAPAAPEVEPSQAETADEAAPEASEQAPPADASAAVEPSPAEDTHTPVGQAAAPQPTPVEASSDEELVEAEEPPADPQQGETKELERLAEAISALAFPLPLPDVTEARTAQDQTTGQLRNYIIPRFARLDAPLLAVVGGSTGAGKSTIVNSLAGRVVSLSSVIRPTTRRPVLLHAPGDGQWFADDRILGDLRRVHGEDSDVGTGTTSELRLREVDSLPAGLAILDAPDIDSVVTENRELAGHLLAAADLWVFVTTAARYADAIPWDLLHAAAERNVVVAVVLNRIPVGTTELVRDDLAARLVEAGLGGAPLFVIPETTLDDDGLLSTSDVAGLREWLDGLVSDANLRGGVARQTLRGAIMQLQDVTTRLAASGQLQVEAISTARTEVERAFAGAHAELGQALNDGALLRGEVLSRWHEFVGTGEFFRQAEGFLSRTRDKLTSLFRAKPQPQQAEEALEDSLQLALVAAAERATEQALAAWRRQPGLQELGKQVAKEVPTAEMRLALATTEVRGWQRGIVERIRSEAGDKRAAARVLSLGINAVGVALMVVVFASTGGLVGGELAVAGGTAVVAQKVLESIFGDQAVRKMAKDAHADLVARADRFFGIQQSPFLARLDDLDDPAPALGELSAARAGIFGEETS</sequence>
<gene>
    <name evidence="2" type="ORF">BSZ40_02975</name>
</gene>
<name>A0A1Q5PY75_9ACTO</name>
<evidence type="ECO:0000313" key="2">
    <source>
        <dbReference type="EMBL" id="OKL52446.1"/>
    </source>
</evidence>
<dbReference type="Proteomes" id="UP000185612">
    <property type="component" value="Unassembled WGS sequence"/>
</dbReference>
<dbReference type="InterPro" id="IPR027417">
    <property type="entry name" value="P-loop_NTPase"/>
</dbReference>
<evidence type="ECO:0000256" key="1">
    <source>
        <dbReference type="SAM" id="MobiDB-lite"/>
    </source>
</evidence>
<feature type="compositionally biased region" description="Acidic residues" evidence="1">
    <location>
        <begin position="97"/>
        <end position="109"/>
    </location>
</feature>
<protein>
    <recommendedName>
        <fullName evidence="4">ABC transporter</fullName>
    </recommendedName>
</protein>
<dbReference type="EMBL" id="MQVS01000002">
    <property type="protein sequence ID" value="OKL52446.1"/>
    <property type="molecule type" value="Genomic_DNA"/>
</dbReference>
<feature type="region of interest" description="Disordered" evidence="1">
    <location>
        <begin position="1"/>
        <end position="118"/>
    </location>
</feature>
<feature type="compositionally biased region" description="Low complexity" evidence="1">
    <location>
        <begin position="56"/>
        <end position="76"/>
    </location>
</feature>
<dbReference type="AlphaFoldDB" id="A0A1Q5PY75"/>
<proteinExistence type="predicted"/>
<accession>A0A1Q5PY75</accession>
<evidence type="ECO:0008006" key="4">
    <source>
        <dbReference type="Google" id="ProtNLM"/>
    </source>
</evidence>
<dbReference type="CDD" id="cd00882">
    <property type="entry name" value="Ras_like_GTPase"/>
    <property type="match status" value="1"/>
</dbReference>
<comment type="caution">
    <text evidence="2">The sequence shown here is derived from an EMBL/GenBank/DDBJ whole genome shotgun (WGS) entry which is preliminary data.</text>
</comment>
<dbReference type="Gene3D" id="3.40.50.300">
    <property type="entry name" value="P-loop containing nucleotide triphosphate hydrolases"/>
    <property type="match status" value="1"/>
</dbReference>
<feature type="compositionally biased region" description="Basic and acidic residues" evidence="1">
    <location>
        <begin position="8"/>
        <end position="22"/>
    </location>
</feature>